<dbReference type="InterPro" id="IPR027417">
    <property type="entry name" value="P-loop_NTPase"/>
</dbReference>
<reference evidence="8" key="1">
    <citation type="submission" date="2009-05" db="EMBL/GenBank/DDBJ databases">
        <title>The genome sequence of Ajellomyces capsulatus strain H143.</title>
        <authorList>
            <person name="Champion M."/>
            <person name="Cuomo C.A."/>
            <person name="Ma L.-J."/>
            <person name="Henn M.R."/>
            <person name="Sil A."/>
            <person name="Goldman B."/>
            <person name="Young S.K."/>
            <person name="Kodira C.D."/>
            <person name="Zeng Q."/>
            <person name="Koehrsen M."/>
            <person name="Alvarado L."/>
            <person name="Berlin A.M."/>
            <person name="Borenstein D."/>
            <person name="Chen Z."/>
            <person name="Engels R."/>
            <person name="Freedman E."/>
            <person name="Gellesch M."/>
            <person name="Goldberg J."/>
            <person name="Griggs A."/>
            <person name="Gujja S."/>
            <person name="Heiman D.I."/>
            <person name="Hepburn T.A."/>
            <person name="Howarth C."/>
            <person name="Jen D."/>
            <person name="Larson L."/>
            <person name="Lewis B."/>
            <person name="Mehta T."/>
            <person name="Park D."/>
            <person name="Pearson M."/>
            <person name="Roberts A."/>
            <person name="Saif S."/>
            <person name="Shea T.D."/>
            <person name="Shenoy N."/>
            <person name="Sisk P."/>
            <person name="Stolte C."/>
            <person name="Sykes S."/>
            <person name="Walk T."/>
            <person name="White J."/>
            <person name="Yandava C."/>
            <person name="Klein B."/>
            <person name="McEwen J.G."/>
            <person name="Puccia R."/>
            <person name="Goldman G.H."/>
            <person name="Felipe M.S."/>
            <person name="Nino-Vega G."/>
            <person name="San-Blas G."/>
            <person name="Taylor J.W."/>
            <person name="Mendoza L."/>
            <person name="Galagan J.E."/>
            <person name="Nusbaum C."/>
            <person name="Birren B.W."/>
        </authorList>
    </citation>
    <scope>NUCLEOTIDE SEQUENCE [LARGE SCALE GENOMIC DNA]</scope>
    <source>
        <strain evidence="8">H143</strain>
    </source>
</reference>
<dbReference type="eggNOG" id="KOG2543">
    <property type="taxonomic scope" value="Eukaryota"/>
</dbReference>
<gene>
    <name evidence="7" type="ORF">HCDG_05071</name>
</gene>
<accession>C6HGI0</accession>
<keyword evidence="3" id="KW-0067">ATP-binding</keyword>
<dbReference type="InterPro" id="IPR047088">
    <property type="entry name" value="ORC5_C"/>
</dbReference>
<dbReference type="SUPFAM" id="SSF52540">
    <property type="entry name" value="P-loop containing nucleoside triphosphate hydrolases"/>
    <property type="match status" value="2"/>
</dbReference>
<feature type="compositionally biased region" description="Low complexity" evidence="4">
    <location>
        <begin position="361"/>
        <end position="374"/>
    </location>
</feature>
<dbReference type="Pfam" id="PF13191">
    <property type="entry name" value="AAA_16"/>
    <property type="match status" value="1"/>
</dbReference>
<dbReference type="Pfam" id="PF14630">
    <property type="entry name" value="ORC5_C"/>
    <property type="match status" value="1"/>
</dbReference>
<evidence type="ECO:0000256" key="3">
    <source>
        <dbReference type="ARBA" id="ARBA00022840"/>
    </source>
</evidence>
<comment type="similarity">
    <text evidence="1">Belongs to the ORC5 family.</text>
</comment>
<evidence type="ECO:0000313" key="7">
    <source>
        <dbReference type="EMBL" id="EER40482.1"/>
    </source>
</evidence>
<dbReference type="Proteomes" id="UP000002624">
    <property type="component" value="Unassembled WGS sequence"/>
</dbReference>
<protein>
    <submittedName>
        <fullName evidence="7">Origin recognition complex subunit Orc5</fullName>
    </submittedName>
</protein>
<dbReference type="PANTHER" id="PTHR12705:SF0">
    <property type="entry name" value="ORIGIN RECOGNITION COMPLEX SUBUNIT 5"/>
    <property type="match status" value="1"/>
</dbReference>
<dbReference type="GO" id="GO:0003688">
    <property type="term" value="F:DNA replication origin binding"/>
    <property type="evidence" value="ECO:0007669"/>
    <property type="project" value="TreeGrafter"/>
</dbReference>
<dbReference type="OrthoDB" id="365981at2759"/>
<dbReference type="InterPro" id="IPR041664">
    <property type="entry name" value="AAA_16"/>
</dbReference>
<evidence type="ECO:0000256" key="2">
    <source>
        <dbReference type="ARBA" id="ARBA00022741"/>
    </source>
</evidence>
<dbReference type="VEuPathDB" id="FungiDB:HCDG_05071"/>
<evidence type="ECO:0000256" key="1">
    <source>
        <dbReference type="ARBA" id="ARBA00006269"/>
    </source>
</evidence>
<evidence type="ECO:0000259" key="5">
    <source>
        <dbReference type="Pfam" id="PF13191"/>
    </source>
</evidence>
<dbReference type="AlphaFoldDB" id="C6HGI0"/>
<evidence type="ECO:0000256" key="4">
    <source>
        <dbReference type="SAM" id="MobiDB-lite"/>
    </source>
</evidence>
<evidence type="ECO:0000259" key="6">
    <source>
        <dbReference type="Pfam" id="PF14630"/>
    </source>
</evidence>
<dbReference type="GO" id="GO:0006270">
    <property type="term" value="P:DNA replication initiation"/>
    <property type="evidence" value="ECO:0007669"/>
    <property type="project" value="TreeGrafter"/>
</dbReference>
<dbReference type="PANTHER" id="PTHR12705">
    <property type="entry name" value="ORIGIN RECOGNITION COMPLEX SUBUNIT 5"/>
    <property type="match status" value="1"/>
</dbReference>
<dbReference type="EMBL" id="GG692426">
    <property type="protein sequence ID" value="EER40482.1"/>
    <property type="molecule type" value="Genomic_DNA"/>
</dbReference>
<name>C6HGI0_AJECH</name>
<dbReference type="Gene3D" id="3.40.50.300">
    <property type="entry name" value="P-loop containing nucleotide triphosphate hydrolases"/>
    <property type="match status" value="1"/>
</dbReference>
<feature type="compositionally biased region" description="Basic residues" evidence="4">
    <location>
        <begin position="350"/>
        <end position="360"/>
    </location>
</feature>
<dbReference type="STRING" id="544712.C6HGI0"/>
<dbReference type="InterPro" id="IPR020796">
    <property type="entry name" value="ORC5"/>
</dbReference>
<sequence>MPKVFPAGSFVYGAGNWPYGSSPFTFLSPNNTLAGVITRLGARSLCHEGLATSKQANMKHFLPRLPEELAITLSRQWPCRELQIRQLACLLNPVLPSPPAIIVHGPQGSGKSSILTVLLAALNEPAAVNPRGRRDEGFEGAKQNTILSLPYAVVKCAECITVRHLLGKIVAAAVSAACASASASFPDEDARSKARCDHISSLPGVLTDILDSAGCEKFVLVMDGIDALKEGGQMLLAALGRLGELHYPCFPLCVRETLAAPLAGSRSLSPFSSLPYLPTLILTAAFLAAHVPPRLDTIFFSKFSSSSLSSRNKRAHHRRRLKVLSQAQTQEQDLDTPESATAPSKAPSTTKRRKSKHTKITKSALSSALASSSSTGNAGAGFITPRPFPLERLLAIYHAIDPNPPTALTTNNSIADTIYSELATLQRLRLLVPASSAAAADGAEKWCLNAGVAVSSSSTEPSEWIVEMARGIGVEVGEYLAGGLD</sequence>
<feature type="domain" description="Origin recognition complex subunit 5 C-terminal" evidence="6">
    <location>
        <begin position="274"/>
        <end position="480"/>
    </location>
</feature>
<evidence type="ECO:0000313" key="8">
    <source>
        <dbReference type="Proteomes" id="UP000002624"/>
    </source>
</evidence>
<proteinExistence type="inferred from homology"/>
<dbReference type="GO" id="GO:0005664">
    <property type="term" value="C:nuclear origin of replication recognition complex"/>
    <property type="evidence" value="ECO:0007669"/>
    <property type="project" value="TreeGrafter"/>
</dbReference>
<feature type="domain" description="Orc1-like AAA ATPase" evidence="5">
    <location>
        <begin position="76"/>
        <end position="246"/>
    </location>
</feature>
<dbReference type="HOGENOM" id="CLU_028223_2_0_1"/>
<organism evidence="7 8">
    <name type="scientific">Ajellomyces capsulatus (strain H143)</name>
    <name type="common">Darling's disease fungus</name>
    <name type="synonym">Histoplasma capsulatum</name>
    <dbReference type="NCBI Taxonomy" id="544712"/>
    <lineage>
        <taxon>Eukaryota</taxon>
        <taxon>Fungi</taxon>
        <taxon>Dikarya</taxon>
        <taxon>Ascomycota</taxon>
        <taxon>Pezizomycotina</taxon>
        <taxon>Eurotiomycetes</taxon>
        <taxon>Eurotiomycetidae</taxon>
        <taxon>Onygenales</taxon>
        <taxon>Ajellomycetaceae</taxon>
        <taxon>Histoplasma</taxon>
    </lineage>
</organism>
<feature type="region of interest" description="Disordered" evidence="4">
    <location>
        <begin position="324"/>
        <end position="377"/>
    </location>
</feature>
<keyword evidence="2" id="KW-0547">Nucleotide-binding</keyword>